<feature type="domain" description="PAS" evidence="3">
    <location>
        <begin position="266"/>
        <end position="311"/>
    </location>
</feature>
<dbReference type="SMART" id="SM00267">
    <property type="entry name" value="GGDEF"/>
    <property type="match status" value="1"/>
</dbReference>
<name>A0A016XJ07_9BURK</name>
<accession>A0A016XJ07</accession>
<dbReference type="PROSITE" id="PS50887">
    <property type="entry name" value="GGDEF"/>
    <property type="match status" value="1"/>
</dbReference>
<dbReference type="Proteomes" id="UP000023268">
    <property type="component" value="Unassembled WGS sequence"/>
</dbReference>
<feature type="domain" description="Response regulatory" evidence="2">
    <location>
        <begin position="15"/>
        <end position="130"/>
    </location>
</feature>
<dbReference type="Pfam" id="PF00990">
    <property type="entry name" value="GGDEF"/>
    <property type="match status" value="1"/>
</dbReference>
<dbReference type="InterPro" id="IPR001610">
    <property type="entry name" value="PAC"/>
</dbReference>
<dbReference type="CDD" id="cd00130">
    <property type="entry name" value="PAS"/>
    <property type="match status" value="1"/>
</dbReference>
<feature type="domain" description="GGDEF" evidence="6">
    <location>
        <begin position="416"/>
        <end position="550"/>
    </location>
</feature>
<dbReference type="Gene3D" id="3.30.450.20">
    <property type="entry name" value="PAS domain"/>
    <property type="match status" value="2"/>
</dbReference>
<dbReference type="InterPro" id="IPR000014">
    <property type="entry name" value="PAS"/>
</dbReference>
<dbReference type="SUPFAM" id="SSF55073">
    <property type="entry name" value="Nucleotide cyclase"/>
    <property type="match status" value="1"/>
</dbReference>
<dbReference type="SUPFAM" id="SSF141868">
    <property type="entry name" value="EAL domain-like"/>
    <property type="match status" value="1"/>
</dbReference>
<dbReference type="InterPro" id="IPR000160">
    <property type="entry name" value="GGDEF_dom"/>
</dbReference>
<dbReference type="SMART" id="SM00086">
    <property type="entry name" value="PAC"/>
    <property type="match status" value="2"/>
</dbReference>
<dbReference type="PANTHER" id="PTHR44757:SF2">
    <property type="entry name" value="BIOFILM ARCHITECTURE MAINTENANCE PROTEIN MBAA"/>
    <property type="match status" value="1"/>
</dbReference>
<dbReference type="SUPFAM" id="SSF52172">
    <property type="entry name" value="CheY-like"/>
    <property type="match status" value="1"/>
</dbReference>
<dbReference type="PROSITE" id="PS50112">
    <property type="entry name" value="PAS"/>
    <property type="match status" value="1"/>
</dbReference>
<proteinExistence type="predicted"/>
<organism evidence="7 8">
    <name type="scientific">Hylemonella gracilis str. Niagara R</name>
    <dbReference type="NCBI Taxonomy" id="1458275"/>
    <lineage>
        <taxon>Bacteria</taxon>
        <taxon>Pseudomonadati</taxon>
        <taxon>Pseudomonadota</taxon>
        <taxon>Betaproteobacteria</taxon>
        <taxon>Burkholderiales</taxon>
        <taxon>Comamonadaceae</taxon>
        <taxon>Hylemonella</taxon>
    </lineage>
</organism>
<evidence type="ECO:0000259" key="3">
    <source>
        <dbReference type="PROSITE" id="PS50112"/>
    </source>
</evidence>
<dbReference type="InterPro" id="IPR001633">
    <property type="entry name" value="EAL_dom"/>
</dbReference>
<gene>
    <name evidence="7" type="ORF">AZ34_13050</name>
</gene>
<dbReference type="CDD" id="cd17534">
    <property type="entry name" value="REC_DC-like"/>
    <property type="match status" value="1"/>
</dbReference>
<evidence type="ECO:0000259" key="2">
    <source>
        <dbReference type="PROSITE" id="PS50110"/>
    </source>
</evidence>
<dbReference type="PROSITE" id="PS50883">
    <property type="entry name" value="EAL"/>
    <property type="match status" value="1"/>
</dbReference>
<dbReference type="OrthoDB" id="9813903at2"/>
<feature type="domain" description="PAC" evidence="4">
    <location>
        <begin position="330"/>
        <end position="382"/>
    </location>
</feature>
<dbReference type="InterPro" id="IPR035919">
    <property type="entry name" value="EAL_sf"/>
</dbReference>
<dbReference type="InterPro" id="IPR035965">
    <property type="entry name" value="PAS-like_dom_sf"/>
</dbReference>
<dbReference type="GO" id="GO:0003824">
    <property type="term" value="F:catalytic activity"/>
    <property type="evidence" value="ECO:0007669"/>
    <property type="project" value="UniProtKB-ARBA"/>
</dbReference>
<keyword evidence="1" id="KW-0597">Phosphoprotein</keyword>
<dbReference type="SMART" id="SM00448">
    <property type="entry name" value="REC"/>
    <property type="match status" value="1"/>
</dbReference>
<dbReference type="Pfam" id="PF13426">
    <property type="entry name" value="PAS_9"/>
    <property type="match status" value="2"/>
</dbReference>
<dbReference type="SUPFAM" id="SSF55785">
    <property type="entry name" value="PYP-like sensor domain (PAS domain)"/>
    <property type="match status" value="2"/>
</dbReference>
<dbReference type="STRING" id="1458275.AZ34_13050"/>
<dbReference type="EMBL" id="JEMG01000001">
    <property type="protein sequence ID" value="EYC51895.1"/>
    <property type="molecule type" value="Genomic_DNA"/>
</dbReference>
<dbReference type="PROSITE" id="PS50113">
    <property type="entry name" value="PAC"/>
    <property type="match status" value="1"/>
</dbReference>
<dbReference type="NCBIfam" id="TIGR00229">
    <property type="entry name" value="sensory_box"/>
    <property type="match status" value="1"/>
</dbReference>
<dbReference type="GO" id="GO:0000160">
    <property type="term" value="P:phosphorelay signal transduction system"/>
    <property type="evidence" value="ECO:0007669"/>
    <property type="project" value="InterPro"/>
</dbReference>
<dbReference type="AlphaFoldDB" id="A0A016XJ07"/>
<evidence type="ECO:0000313" key="7">
    <source>
        <dbReference type="EMBL" id="EYC51895.1"/>
    </source>
</evidence>
<dbReference type="InterPro" id="IPR011006">
    <property type="entry name" value="CheY-like_superfamily"/>
</dbReference>
<dbReference type="PROSITE" id="PS50110">
    <property type="entry name" value="RESPONSE_REGULATORY"/>
    <property type="match status" value="1"/>
</dbReference>
<feature type="modified residue" description="4-aspartylphosphate" evidence="1">
    <location>
        <position position="65"/>
    </location>
</feature>
<dbReference type="PANTHER" id="PTHR44757">
    <property type="entry name" value="DIGUANYLATE CYCLASE DGCP"/>
    <property type="match status" value="1"/>
</dbReference>
<comment type="caution">
    <text evidence="7">The sequence shown here is derived from an EMBL/GenBank/DDBJ whole genome shotgun (WGS) entry which is preliminary data.</text>
</comment>
<protein>
    <submittedName>
        <fullName evidence="7">Diguanylate phosphodiesterase</fullName>
    </submittedName>
</protein>
<dbReference type="CDD" id="cd01949">
    <property type="entry name" value="GGDEF"/>
    <property type="match status" value="1"/>
</dbReference>
<dbReference type="SMART" id="SM00052">
    <property type="entry name" value="EAL"/>
    <property type="match status" value="1"/>
</dbReference>
<evidence type="ECO:0000256" key="1">
    <source>
        <dbReference type="PROSITE-ProRule" id="PRU00169"/>
    </source>
</evidence>
<dbReference type="InterPro" id="IPR029787">
    <property type="entry name" value="Nucleotide_cyclase"/>
</dbReference>
<dbReference type="FunFam" id="3.30.70.270:FF:000001">
    <property type="entry name" value="Diguanylate cyclase domain protein"/>
    <property type="match status" value="1"/>
</dbReference>
<dbReference type="Gene3D" id="3.20.20.450">
    <property type="entry name" value="EAL domain"/>
    <property type="match status" value="1"/>
</dbReference>
<reference evidence="7 8" key="1">
    <citation type="submission" date="2014-02" db="EMBL/GenBank/DDBJ databases">
        <title>Draft Genome of Hylemonella gracilis isolated from the Niagara River.</title>
        <authorList>
            <person name="Pawlowski D.R."/>
            <person name="Koudelka G.B."/>
        </authorList>
    </citation>
    <scope>NUCLEOTIDE SEQUENCE [LARGE SCALE GENOMIC DNA]</scope>
    <source>
        <strain evidence="7 8">Niagara R</strain>
    </source>
</reference>
<dbReference type="eggNOG" id="COG5001">
    <property type="taxonomic scope" value="Bacteria"/>
</dbReference>
<evidence type="ECO:0000259" key="4">
    <source>
        <dbReference type="PROSITE" id="PS50113"/>
    </source>
</evidence>
<dbReference type="InterPro" id="IPR001789">
    <property type="entry name" value="Sig_transdc_resp-reg_receiver"/>
</dbReference>
<dbReference type="Pfam" id="PF00072">
    <property type="entry name" value="Response_reg"/>
    <property type="match status" value="1"/>
</dbReference>
<dbReference type="Gene3D" id="3.40.50.2300">
    <property type="match status" value="1"/>
</dbReference>
<dbReference type="NCBIfam" id="TIGR00254">
    <property type="entry name" value="GGDEF"/>
    <property type="match status" value="1"/>
</dbReference>
<feature type="domain" description="EAL" evidence="5">
    <location>
        <begin position="559"/>
        <end position="812"/>
    </location>
</feature>
<dbReference type="InterPro" id="IPR000700">
    <property type="entry name" value="PAS-assoc_C"/>
</dbReference>
<evidence type="ECO:0000259" key="6">
    <source>
        <dbReference type="PROSITE" id="PS50887"/>
    </source>
</evidence>
<dbReference type="InterPro" id="IPR052155">
    <property type="entry name" value="Biofilm_reg_signaling"/>
</dbReference>
<dbReference type="SMART" id="SM00091">
    <property type="entry name" value="PAS"/>
    <property type="match status" value="1"/>
</dbReference>
<dbReference type="Pfam" id="PF00563">
    <property type="entry name" value="EAL"/>
    <property type="match status" value="1"/>
</dbReference>
<dbReference type="InterPro" id="IPR043128">
    <property type="entry name" value="Rev_trsase/Diguanyl_cyclase"/>
</dbReference>
<dbReference type="RefSeq" id="WP_051509797.1">
    <property type="nucleotide sequence ID" value="NZ_JEMG01000001.1"/>
</dbReference>
<dbReference type="CDD" id="cd01948">
    <property type="entry name" value="EAL"/>
    <property type="match status" value="1"/>
</dbReference>
<sequence>MMNTETLQETPRRIRVQIVEDELIFAYDLRQNLEALGYSVTGIASSEQQAVDLATRERPDLVLMDINLGRGGDGTRAAKEVSHKLHLPVIYLTAYAGEDILQRAIEAAPYGYVLKPIQIVELNATIRAALARVDEERKTRRAERRFRLAMEAGRFGVMEFDATRQQVELDGFLETILAQSSQSFTVSRDAFLRHIEELEVRQDLDGLLRAGRMVQVCAAWRRDDGARIWLEIHASYFAEEDRVVGILRDVSERVQAEEHLRQAAVVFETTGDGILILDREQRVCMANRAFERITGYRVQEVLGQRPDDFLHAARSGDRRRIAGADDQDSVQVETTCRRRDQSLFPAWESLSPVIDRVGKLTHYVLTFCDVSALRSVESRLTHIALHDALTGLGNRHQLDICLRHNIARAASRTEEGGFGLLFIDIDGFKNVNDSLGHTVGDEMLVEIARRFRTTLRQNDVAIRMGGDEFLILLDKLRSTEDAMALSRKLLALISEPIRTSVGQTVSTTASIGIALFPEHADSADELVKAADTAMYAAKAAGRNRSAVFSQGLARRALERLQLEQGLRQAIVRGELELQWQPVIDLRDGRITGAEALLRWNHGTSGRISPERFIPLAEETGLILPIGDWVLEQACRNAADWKARGLDAGRLAINVSALQLQQDGYAERVGETLARHGLSPTMLEVELTESSLQHGEAVQQALHKLRAQGVHLALDDFGTGFSSLSMLKFLPLTRLKIDRSFIRDLATDPNDMAIARTIAVMAMTMGLEVTAEGVETEIQRTILLGLNVREVQGWLYHPALPVAKFTELLQGRGGGTHTQEG</sequence>
<evidence type="ECO:0000313" key="8">
    <source>
        <dbReference type="Proteomes" id="UP000023268"/>
    </source>
</evidence>
<dbReference type="Gene3D" id="3.30.70.270">
    <property type="match status" value="1"/>
</dbReference>
<evidence type="ECO:0000259" key="5">
    <source>
        <dbReference type="PROSITE" id="PS50883"/>
    </source>
</evidence>